<dbReference type="Gene3D" id="6.10.140.2220">
    <property type="match status" value="1"/>
</dbReference>
<dbReference type="GO" id="GO:0000981">
    <property type="term" value="F:DNA-binding transcription factor activity, RNA polymerase II-specific"/>
    <property type="evidence" value="ECO:0007669"/>
    <property type="project" value="TreeGrafter"/>
</dbReference>
<evidence type="ECO:0000259" key="6">
    <source>
        <dbReference type="PROSITE" id="PS50865"/>
    </source>
</evidence>
<evidence type="ECO:0000313" key="7">
    <source>
        <dbReference type="EMBL" id="THX42265.1"/>
    </source>
</evidence>
<keyword evidence="3" id="KW-0862">Zinc</keyword>
<gene>
    <name evidence="7" type="ORF">D6D10_02071</name>
</gene>
<protein>
    <recommendedName>
        <fullName evidence="6">MYND-type domain-containing protein</fullName>
    </recommendedName>
</protein>
<dbReference type="SUPFAM" id="SSF144232">
    <property type="entry name" value="HIT/MYND zinc finger-like"/>
    <property type="match status" value="1"/>
</dbReference>
<dbReference type="GO" id="GO:0005634">
    <property type="term" value="C:nucleus"/>
    <property type="evidence" value="ECO:0007669"/>
    <property type="project" value="TreeGrafter"/>
</dbReference>
<feature type="region of interest" description="Disordered" evidence="5">
    <location>
        <begin position="853"/>
        <end position="875"/>
    </location>
</feature>
<evidence type="ECO:0000256" key="5">
    <source>
        <dbReference type="SAM" id="MobiDB-lite"/>
    </source>
</evidence>
<reference evidence="7 8" key="1">
    <citation type="submission" date="2018-10" db="EMBL/GenBank/DDBJ databases">
        <title>Fifty Aureobasidium pullulans genomes reveal a recombining polyextremotolerant generalist.</title>
        <authorList>
            <person name="Gostincar C."/>
            <person name="Turk M."/>
            <person name="Zajc J."/>
            <person name="Gunde-Cimerman N."/>
        </authorList>
    </citation>
    <scope>NUCLEOTIDE SEQUENCE [LARGE SCALE GENOMIC DNA]</scope>
    <source>
        <strain evidence="7 8">EXF-9785</strain>
    </source>
</reference>
<sequence length="1280" mass="141633">MPGPLLMRTIKAVPANASLSPTPLDNTGNLIKEHAAYKLIPFFPDTFLATSSIKQPQCLRLLSWTLQKATSTLSAIRLLLISCATIARRIAIMSTYSRLAVAMRATSCSPSGLNTKATDANSTSPFATSTLLFLTLSLDAGDADYDLLSRLWRIYYHLFITQDDLTFVKQHVSHLRAASGSLEAWLQSPFGSVFHFSSESTLMEIRSFWNSYSELRTTDQDQQIRQSIASLHVGDWHINGRIARVTSHGMRSAGAHSLESVDSMNQALHEFWKTGVVAGNFDDVAMLRRENGGCVNPLISGSPTCPTEFAVPYGVEPLIGYHLAEAFSSTQSVPTSMDVLAKLAKSQFFDWCRSFTLCVKSKSVSVMCHTGEAINFAHALQDLRGSPTLLADTHRYTKPWCATQLLLEQTLTRQFDIIDTSNIIDYHGILNVLPAVTPLLKHAPCSILYFESLLQAAEKHESTLETLLHANVTTISLLLGVTPMGHILDTTTDSFESEEIFDRVCPPTTGCLAQLRLRIPFRSAFHGDRELLKDGPCKPFPLLRINPQELASFFKQAYLSMFREAEDTSIRNAVMLRKMNRPLAGDRFFYSRLSLVTLVAAAKRTVQTDWKACIDALMESIENDRTLILGSNGMQELYLHFHQTGLWDVPLLRADPRGQMTPYGRTRSRDESGMLGSDDLPAIVHVALVVPRSKLRIFTDRPADQVGTPGLRLTVFNDQLFDDFNFYAIDTFFGRLKEAPAANGDITIDEDPLGWSGMSDLIVTCAVPTWPLLVGNRKDVCLGLVVNSNASFDTVQYSLHLGFRTQVFTANLDSNHVKIFARAPTKAVSATAQPTQNSAMCIDSIDGDFQVSEEKPAPEISNKGSDDGPNSTTESAETISWVVQLKNDCTVQSITATKAFAPNLETSHALKKGTAIEISQISPCVMELSLEQLTHRIAFPYPINGMKAKLTRNPVSIELSAPTSNSIEIGGYAMNPFPVIDQNGTGDFLAWGMGRVDIDRQPLIKLPVDHLWLEGMFATASTRADRALNLSDMDYSRKPAMLKLREGLPLLFMGLVGLHPRYPGKIFRLYVLTEGDKVDAFIISNAIHHDRDSGSIFLDAFIVPLTPEVAKSGLVQPTLNANRKEIIDTAREEMILWKHLIPATVERCRTWEHKETCEYKINTTNTIPLSTFACRSPICTCGNGQDTNHLPPEFKPLAAFATRVAIPIIHAIPYMAAMMLDKLPNSTSSQTPAAPRDICGHCGSVKFSGLKACTRCEKVKYCNHACQKAAWKEHKKVCKR</sequence>
<evidence type="ECO:0000256" key="3">
    <source>
        <dbReference type="ARBA" id="ARBA00022833"/>
    </source>
</evidence>
<dbReference type="Proteomes" id="UP000308953">
    <property type="component" value="Unassembled WGS sequence"/>
</dbReference>
<name>A0A4S9F459_AURPU</name>
<dbReference type="AlphaFoldDB" id="A0A4S9F459"/>
<organism evidence="7 8">
    <name type="scientific">Aureobasidium pullulans</name>
    <name type="common">Black yeast</name>
    <name type="synonym">Pullularia pullulans</name>
    <dbReference type="NCBI Taxonomy" id="5580"/>
    <lineage>
        <taxon>Eukaryota</taxon>
        <taxon>Fungi</taxon>
        <taxon>Dikarya</taxon>
        <taxon>Ascomycota</taxon>
        <taxon>Pezizomycotina</taxon>
        <taxon>Dothideomycetes</taxon>
        <taxon>Dothideomycetidae</taxon>
        <taxon>Dothideales</taxon>
        <taxon>Saccotheciaceae</taxon>
        <taxon>Aureobasidium</taxon>
    </lineage>
</organism>
<dbReference type="PROSITE" id="PS50865">
    <property type="entry name" value="ZF_MYND_2"/>
    <property type="match status" value="1"/>
</dbReference>
<keyword evidence="2 4" id="KW-0863">Zinc-finger</keyword>
<dbReference type="PANTHER" id="PTHR10237">
    <property type="entry name" value="DEFORMED EPIDERMAL AUTOREGULATORY FACTOR 1 HOMOLOG SUPPRESSIN"/>
    <property type="match status" value="1"/>
</dbReference>
<evidence type="ECO:0000256" key="2">
    <source>
        <dbReference type="ARBA" id="ARBA00022771"/>
    </source>
</evidence>
<evidence type="ECO:0000256" key="4">
    <source>
        <dbReference type="PROSITE-ProRule" id="PRU00134"/>
    </source>
</evidence>
<accession>A0A4S9F459</accession>
<dbReference type="PROSITE" id="PS01360">
    <property type="entry name" value="ZF_MYND_1"/>
    <property type="match status" value="1"/>
</dbReference>
<keyword evidence="1" id="KW-0479">Metal-binding</keyword>
<proteinExistence type="predicted"/>
<dbReference type="GO" id="GO:0008270">
    <property type="term" value="F:zinc ion binding"/>
    <property type="evidence" value="ECO:0007669"/>
    <property type="project" value="UniProtKB-KW"/>
</dbReference>
<dbReference type="PANTHER" id="PTHR10237:SF14">
    <property type="entry name" value="MYND-TYPE DOMAIN-CONTAINING PROTEIN"/>
    <property type="match status" value="1"/>
</dbReference>
<comment type="caution">
    <text evidence="7">The sequence shown here is derived from an EMBL/GenBank/DDBJ whole genome shotgun (WGS) entry which is preliminary data.</text>
</comment>
<evidence type="ECO:0000256" key="1">
    <source>
        <dbReference type="ARBA" id="ARBA00022723"/>
    </source>
</evidence>
<evidence type="ECO:0000313" key="8">
    <source>
        <dbReference type="Proteomes" id="UP000308953"/>
    </source>
</evidence>
<feature type="domain" description="MYND-type" evidence="6">
    <location>
        <begin position="1239"/>
        <end position="1278"/>
    </location>
</feature>
<dbReference type="Pfam" id="PF01753">
    <property type="entry name" value="zf-MYND"/>
    <property type="match status" value="1"/>
</dbReference>
<dbReference type="InterPro" id="IPR024119">
    <property type="entry name" value="TF_DEAF-1"/>
</dbReference>
<dbReference type="EMBL" id="QZAV01000023">
    <property type="protein sequence ID" value="THX42265.1"/>
    <property type="molecule type" value="Genomic_DNA"/>
</dbReference>
<dbReference type="InterPro" id="IPR002893">
    <property type="entry name" value="Znf_MYND"/>
</dbReference>